<evidence type="ECO:0000256" key="8">
    <source>
        <dbReference type="SAM" id="Phobius"/>
    </source>
</evidence>
<feature type="region of interest" description="Disordered" evidence="7">
    <location>
        <begin position="437"/>
        <end position="483"/>
    </location>
</feature>
<comment type="subcellular location">
    <subcellularLocation>
        <location evidence="1">Cell membrane</location>
        <topology evidence="1">Multi-pass membrane protein</topology>
    </subcellularLocation>
</comment>
<evidence type="ECO:0000256" key="3">
    <source>
        <dbReference type="ARBA" id="ARBA00022475"/>
    </source>
</evidence>
<evidence type="ECO:0000256" key="6">
    <source>
        <dbReference type="ARBA" id="ARBA00023136"/>
    </source>
</evidence>
<feature type="transmembrane region" description="Helical" evidence="8">
    <location>
        <begin position="258"/>
        <end position="281"/>
    </location>
</feature>
<keyword evidence="6 8" id="KW-0472">Membrane</keyword>
<dbReference type="Gene3D" id="1.20.1250.20">
    <property type="entry name" value="MFS general substrate transporter like domains"/>
    <property type="match status" value="1"/>
</dbReference>
<feature type="transmembrane region" description="Helical" evidence="8">
    <location>
        <begin position="370"/>
        <end position="388"/>
    </location>
</feature>
<keyword evidence="2" id="KW-0813">Transport</keyword>
<protein>
    <recommendedName>
        <fullName evidence="11">MFS general substrate transporter</fullName>
    </recommendedName>
</protein>
<evidence type="ECO:0000313" key="10">
    <source>
        <dbReference type="Proteomes" id="UP000054279"/>
    </source>
</evidence>
<dbReference type="GO" id="GO:0005886">
    <property type="term" value="C:plasma membrane"/>
    <property type="evidence" value="ECO:0007669"/>
    <property type="project" value="UniProtKB-SubCell"/>
</dbReference>
<evidence type="ECO:0008006" key="11">
    <source>
        <dbReference type="Google" id="ProtNLM"/>
    </source>
</evidence>
<feature type="compositionally biased region" description="Polar residues" evidence="7">
    <location>
        <begin position="437"/>
        <end position="455"/>
    </location>
</feature>
<dbReference type="PANTHER" id="PTHR23502:SF186">
    <property type="entry name" value="MAJOR FACILITATOR SUPERFAMILY (MFS) PROFILE DOMAIN-CONTAINING PROTEIN"/>
    <property type="match status" value="1"/>
</dbReference>
<evidence type="ECO:0000313" key="9">
    <source>
        <dbReference type="EMBL" id="KIJ27851.1"/>
    </source>
</evidence>
<keyword evidence="3" id="KW-1003">Cell membrane</keyword>
<keyword evidence="4 8" id="KW-0812">Transmembrane</keyword>
<proteinExistence type="predicted"/>
<keyword evidence="5 8" id="KW-1133">Transmembrane helix</keyword>
<accession>A0A0C9UR92</accession>
<dbReference type="HOGENOM" id="CLU_008455_11_6_1"/>
<evidence type="ECO:0000256" key="5">
    <source>
        <dbReference type="ARBA" id="ARBA00022989"/>
    </source>
</evidence>
<feature type="transmembrane region" description="Helical" evidence="8">
    <location>
        <begin position="80"/>
        <end position="101"/>
    </location>
</feature>
<organism evidence="9 10">
    <name type="scientific">Sphaerobolus stellatus (strain SS14)</name>
    <dbReference type="NCBI Taxonomy" id="990650"/>
    <lineage>
        <taxon>Eukaryota</taxon>
        <taxon>Fungi</taxon>
        <taxon>Dikarya</taxon>
        <taxon>Basidiomycota</taxon>
        <taxon>Agaricomycotina</taxon>
        <taxon>Agaricomycetes</taxon>
        <taxon>Phallomycetidae</taxon>
        <taxon>Geastrales</taxon>
        <taxon>Sphaerobolaceae</taxon>
        <taxon>Sphaerobolus</taxon>
    </lineage>
</organism>
<feature type="transmembrane region" description="Helical" evidence="8">
    <location>
        <begin position="219"/>
        <end position="238"/>
    </location>
</feature>
<feature type="transmembrane region" description="Helical" evidence="8">
    <location>
        <begin position="301"/>
        <end position="321"/>
    </location>
</feature>
<feature type="transmembrane region" description="Helical" evidence="8">
    <location>
        <begin position="394"/>
        <end position="413"/>
    </location>
</feature>
<dbReference type="GO" id="GO:0022857">
    <property type="term" value="F:transmembrane transporter activity"/>
    <property type="evidence" value="ECO:0007669"/>
    <property type="project" value="TreeGrafter"/>
</dbReference>
<dbReference type="EMBL" id="KN837322">
    <property type="protein sequence ID" value="KIJ27851.1"/>
    <property type="molecule type" value="Genomic_DNA"/>
</dbReference>
<evidence type="ECO:0000256" key="1">
    <source>
        <dbReference type="ARBA" id="ARBA00004651"/>
    </source>
</evidence>
<dbReference type="InterPro" id="IPR036259">
    <property type="entry name" value="MFS_trans_sf"/>
</dbReference>
<feature type="compositionally biased region" description="Polar residues" evidence="7">
    <location>
        <begin position="464"/>
        <end position="483"/>
    </location>
</feature>
<feature type="transmembrane region" description="Helical" evidence="8">
    <location>
        <begin position="144"/>
        <end position="164"/>
    </location>
</feature>
<dbReference type="PANTHER" id="PTHR23502">
    <property type="entry name" value="MAJOR FACILITATOR SUPERFAMILY"/>
    <property type="match status" value="1"/>
</dbReference>
<dbReference type="OrthoDB" id="9986881at2759"/>
<reference evidence="9 10" key="1">
    <citation type="submission" date="2014-06" db="EMBL/GenBank/DDBJ databases">
        <title>Evolutionary Origins and Diversification of the Mycorrhizal Mutualists.</title>
        <authorList>
            <consortium name="DOE Joint Genome Institute"/>
            <consortium name="Mycorrhizal Genomics Consortium"/>
            <person name="Kohler A."/>
            <person name="Kuo A."/>
            <person name="Nagy L.G."/>
            <person name="Floudas D."/>
            <person name="Copeland A."/>
            <person name="Barry K.W."/>
            <person name="Cichocki N."/>
            <person name="Veneault-Fourrey C."/>
            <person name="LaButti K."/>
            <person name="Lindquist E.A."/>
            <person name="Lipzen A."/>
            <person name="Lundell T."/>
            <person name="Morin E."/>
            <person name="Murat C."/>
            <person name="Riley R."/>
            <person name="Ohm R."/>
            <person name="Sun H."/>
            <person name="Tunlid A."/>
            <person name="Henrissat B."/>
            <person name="Grigoriev I.V."/>
            <person name="Hibbett D.S."/>
            <person name="Martin F."/>
        </authorList>
    </citation>
    <scope>NUCLEOTIDE SEQUENCE [LARGE SCALE GENOMIC DNA]</scope>
    <source>
        <strain evidence="9 10">SS14</strain>
    </source>
</reference>
<keyword evidence="10" id="KW-1185">Reference proteome</keyword>
<evidence type="ECO:0000256" key="2">
    <source>
        <dbReference type="ARBA" id="ARBA00022448"/>
    </source>
</evidence>
<sequence>MDPSEAEIVVFEDDDRKNPKNWSPLKKKWTMFIAPGQTQIIERYGVSQTLASLGLSLYVLGFAFGPLICPLSEMYGRSIVYFIGWPLLIGRRICLEVIMVFRFFSGFIASVPLTLALSVLSAFTAPVVGPIIGFFVAVNLQHGFWVLRIHFFMLIGFAPLLVFLSETHQPTILSNRAKRLRKAGNPRAYAHHELTHKTPGELVRIALIRPLHMLVTEPIITGAAVWQSLGFGILYFSLEAYPVIFIGQHHISTQLAGLPFIPIIIGMLCAILPYSQIMTAFKKVKIPKWMGDVGLDSKEAVLKLALLSCIFLPASSFWLAWTSGPETHWIVPTLAGALFGYANITLFFTFTTYFATCYTLYTASAGAATAFSRSIIGAIFPLISHIIINRLVWPVSVFGFAAVALWPIPLIYLRWGPELQRRSPYIQEALEILSKMQRQNAKTPNSEQESSSGPRRSNEKDDSNSTGISTEHATEVGVNNTVC</sequence>
<gene>
    <name evidence="9" type="ORF">M422DRAFT_190529</name>
</gene>
<evidence type="ECO:0000256" key="4">
    <source>
        <dbReference type="ARBA" id="ARBA00022692"/>
    </source>
</evidence>
<name>A0A0C9UR92_SPHS4</name>
<dbReference type="Proteomes" id="UP000054279">
    <property type="component" value="Unassembled WGS sequence"/>
</dbReference>
<dbReference type="AlphaFoldDB" id="A0A0C9UR92"/>
<dbReference type="SUPFAM" id="SSF103473">
    <property type="entry name" value="MFS general substrate transporter"/>
    <property type="match status" value="1"/>
</dbReference>
<feature type="transmembrane region" description="Helical" evidence="8">
    <location>
        <begin position="50"/>
        <end position="68"/>
    </location>
</feature>
<feature type="transmembrane region" description="Helical" evidence="8">
    <location>
        <begin position="113"/>
        <end position="138"/>
    </location>
</feature>
<evidence type="ECO:0000256" key="7">
    <source>
        <dbReference type="SAM" id="MobiDB-lite"/>
    </source>
</evidence>